<dbReference type="AlphaFoldDB" id="J3N7Z9"/>
<evidence type="ECO:0000256" key="1">
    <source>
        <dbReference type="SAM" id="MobiDB-lite"/>
    </source>
</evidence>
<sequence>MASARREAIADRMGPLGSDSGSTVHRGPSPRAGSKRNGVTDMRAPHVRWATPIGGWEKGRRIGLRREREGGWGVSGPEGKEEGVGLRVRGRGWPARGRKEEEWAGAVGPAGEERRGEERRGEERRGDGLLPQPAGKEKKRERKKRKREKEEREKERKKGKRKGKEKRTF</sequence>
<accession>J3N7Z9</accession>
<protein>
    <submittedName>
        <fullName evidence="2">Uncharacterized protein</fullName>
    </submittedName>
</protein>
<keyword evidence="3" id="KW-1185">Reference proteome</keyword>
<dbReference type="EnsemblPlants" id="OB11G19350.1">
    <property type="protein sequence ID" value="OB11G19350.1"/>
    <property type="gene ID" value="OB11G19350"/>
</dbReference>
<organism evidence="2">
    <name type="scientific">Oryza brachyantha</name>
    <name type="common">malo sina</name>
    <dbReference type="NCBI Taxonomy" id="4533"/>
    <lineage>
        <taxon>Eukaryota</taxon>
        <taxon>Viridiplantae</taxon>
        <taxon>Streptophyta</taxon>
        <taxon>Embryophyta</taxon>
        <taxon>Tracheophyta</taxon>
        <taxon>Spermatophyta</taxon>
        <taxon>Magnoliopsida</taxon>
        <taxon>Liliopsida</taxon>
        <taxon>Poales</taxon>
        <taxon>Poaceae</taxon>
        <taxon>BOP clade</taxon>
        <taxon>Oryzoideae</taxon>
        <taxon>Oryzeae</taxon>
        <taxon>Oryzinae</taxon>
        <taxon>Oryza</taxon>
    </lineage>
</organism>
<evidence type="ECO:0000313" key="3">
    <source>
        <dbReference type="Proteomes" id="UP000006038"/>
    </source>
</evidence>
<reference evidence="2" key="2">
    <citation type="submission" date="2013-04" db="UniProtKB">
        <authorList>
            <consortium name="EnsemblPlants"/>
        </authorList>
    </citation>
    <scope>IDENTIFICATION</scope>
</reference>
<proteinExistence type="predicted"/>
<evidence type="ECO:0000313" key="2">
    <source>
        <dbReference type="EnsemblPlants" id="OB11G19350.1"/>
    </source>
</evidence>
<reference evidence="2" key="1">
    <citation type="journal article" date="2013" name="Nat. Commun.">
        <title>Whole-genome sequencing of Oryza brachyantha reveals mechanisms underlying Oryza genome evolution.</title>
        <authorList>
            <person name="Chen J."/>
            <person name="Huang Q."/>
            <person name="Gao D."/>
            <person name="Wang J."/>
            <person name="Lang Y."/>
            <person name="Liu T."/>
            <person name="Li B."/>
            <person name="Bai Z."/>
            <person name="Luis Goicoechea J."/>
            <person name="Liang C."/>
            <person name="Chen C."/>
            <person name="Zhang W."/>
            <person name="Sun S."/>
            <person name="Liao Y."/>
            <person name="Zhang X."/>
            <person name="Yang L."/>
            <person name="Song C."/>
            <person name="Wang M."/>
            <person name="Shi J."/>
            <person name="Liu G."/>
            <person name="Liu J."/>
            <person name="Zhou H."/>
            <person name="Zhou W."/>
            <person name="Yu Q."/>
            <person name="An N."/>
            <person name="Chen Y."/>
            <person name="Cai Q."/>
            <person name="Wang B."/>
            <person name="Liu B."/>
            <person name="Min J."/>
            <person name="Huang Y."/>
            <person name="Wu H."/>
            <person name="Li Z."/>
            <person name="Zhang Y."/>
            <person name="Yin Y."/>
            <person name="Song W."/>
            <person name="Jiang J."/>
            <person name="Jackson S.A."/>
            <person name="Wing R.A."/>
            <person name="Wang J."/>
            <person name="Chen M."/>
        </authorList>
    </citation>
    <scope>NUCLEOTIDE SEQUENCE [LARGE SCALE GENOMIC DNA]</scope>
    <source>
        <strain evidence="2">cv. IRGC 101232</strain>
    </source>
</reference>
<feature type="region of interest" description="Disordered" evidence="1">
    <location>
        <begin position="1"/>
        <end position="46"/>
    </location>
</feature>
<feature type="compositionally biased region" description="Basic and acidic residues" evidence="1">
    <location>
        <begin position="1"/>
        <end position="10"/>
    </location>
</feature>
<feature type="compositionally biased region" description="Basic and acidic residues" evidence="1">
    <location>
        <begin position="111"/>
        <end position="127"/>
    </location>
</feature>
<dbReference type="Proteomes" id="UP000006038">
    <property type="component" value="Chromosome 11"/>
</dbReference>
<dbReference type="Gramene" id="OB11G19350.1">
    <property type="protein sequence ID" value="OB11G19350.1"/>
    <property type="gene ID" value="OB11G19350"/>
</dbReference>
<feature type="compositionally biased region" description="Basic residues" evidence="1">
    <location>
        <begin position="157"/>
        <end position="169"/>
    </location>
</feature>
<dbReference type="HOGENOM" id="CLU_1580940_0_0_1"/>
<name>J3N7Z9_ORYBR</name>
<feature type="compositionally biased region" description="Basic residues" evidence="1">
    <location>
        <begin position="137"/>
        <end position="147"/>
    </location>
</feature>
<feature type="region of interest" description="Disordered" evidence="1">
    <location>
        <begin position="66"/>
        <end position="169"/>
    </location>
</feature>